<protein>
    <recommendedName>
        <fullName evidence="1">TIR domain-containing protein</fullName>
    </recommendedName>
</protein>
<dbReference type="Proteomes" id="UP001500967">
    <property type="component" value="Unassembled WGS sequence"/>
</dbReference>
<accession>A0ABN0V463</accession>
<dbReference type="SMART" id="SM00255">
    <property type="entry name" value="TIR"/>
    <property type="match status" value="1"/>
</dbReference>
<dbReference type="InterPro" id="IPR035897">
    <property type="entry name" value="Toll_tir_struct_dom_sf"/>
</dbReference>
<dbReference type="RefSeq" id="WP_344653443.1">
    <property type="nucleotide sequence ID" value="NZ_BAAAGX010000033.1"/>
</dbReference>
<comment type="caution">
    <text evidence="2">The sequence shown here is derived from an EMBL/GenBank/DDBJ whole genome shotgun (WGS) entry which is preliminary data.</text>
</comment>
<organism evidence="2 3">
    <name type="scientific">Cryptosporangium japonicum</name>
    <dbReference type="NCBI Taxonomy" id="80872"/>
    <lineage>
        <taxon>Bacteria</taxon>
        <taxon>Bacillati</taxon>
        <taxon>Actinomycetota</taxon>
        <taxon>Actinomycetes</taxon>
        <taxon>Cryptosporangiales</taxon>
        <taxon>Cryptosporangiaceae</taxon>
        <taxon>Cryptosporangium</taxon>
    </lineage>
</organism>
<evidence type="ECO:0000313" key="3">
    <source>
        <dbReference type="Proteomes" id="UP001500967"/>
    </source>
</evidence>
<evidence type="ECO:0000313" key="2">
    <source>
        <dbReference type="EMBL" id="GAA0274247.1"/>
    </source>
</evidence>
<evidence type="ECO:0000259" key="1">
    <source>
        <dbReference type="SMART" id="SM00255"/>
    </source>
</evidence>
<keyword evidence="3" id="KW-1185">Reference proteome</keyword>
<reference evidence="2 3" key="1">
    <citation type="journal article" date="2019" name="Int. J. Syst. Evol. Microbiol.">
        <title>The Global Catalogue of Microorganisms (GCM) 10K type strain sequencing project: providing services to taxonomists for standard genome sequencing and annotation.</title>
        <authorList>
            <consortium name="The Broad Institute Genomics Platform"/>
            <consortium name="The Broad Institute Genome Sequencing Center for Infectious Disease"/>
            <person name="Wu L."/>
            <person name="Ma J."/>
        </authorList>
    </citation>
    <scope>NUCLEOTIDE SEQUENCE [LARGE SCALE GENOMIC DNA]</scope>
    <source>
        <strain evidence="2 3">JCM 10425</strain>
    </source>
</reference>
<name>A0ABN0V463_9ACTN</name>
<proteinExistence type="predicted"/>
<dbReference type="EMBL" id="BAAAGX010000033">
    <property type="protein sequence ID" value="GAA0274247.1"/>
    <property type="molecule type" value="Genomic_DNA"/>
</dbReference>
<dbReference type="SUPFAM" id="SSF52200">
    <property type="entry name" value="Toll/Interleukin receptor TIR domain"/>
    <property type="match status" value="1"/>
</dbReference>
<dbReference type="Pfam" id="PF13676">
    <property type="entry name" value="TIR_2"/>
    <property type="match status" value="1"/>
</dbReference>
<gene>
    <name evidence="2" type="ORF">GCM10009539_72350</name>
</gene>
<dbReference type="InterPro" id="IPR000157">
    <property type="entry name" value="TIR_dom"/>
</dbReference>
<dbReference type="Gene3D" id="3.40.50.10140">
    <property type="entry name" value="Toll/interleukin-1 receptor homology (TIR) domain"/>
    <property type="match status" value="1"/>
</dbReference>
<sequence>MASVDPSSGRLAYDVCLSYASEQSGYVTKVAEDLRSHGVRVYFDRFATEQLWGADLYQHLSQVYSEEARYCVVFVSKAYERKLYTRHELRMAQARAIKEKNVYVLPARFDDTVLPGLPSTVAHVDLRSTSPAELSALIRKKLDLPVEPPDPRPWPRTPLLVLGAVLAVLLVAVTLWKINSDDGSSDDATSEAPATLEEATGEIAEPAPGAEVKSCAYFAGTAALPPDTTLVLLKSNISAGGGTRYVETIFGWDEPTKNARRWRGAQYFGDGSESAGQRYRIELMVVDLDTAVAAIRTRQDDLINGLAGQGRVLDTISVERVPGQAKDDCPGPA</sequence>
<feature type="domain" description="TIR" evidence="1">
    <location>
        <begin position="12"/>
        <end position="272"/>
    </location>
</feature>